<sequence length="74" mass="8457">MFFTTPPPSLLPQHFLRRAFVSLCEMERKALSPAGNPSRNKKLKRSQKGSISQGLRRVLSWGGIEVRCLSQDWE</sequence>
<dbReference type="Ensembl" id="ENSSFOT00015026427.2">
    <property type="protein sequence ID" value="ENSSFOP00015026133.1"/>
    <property type="gene ID" value="ENSSFOG00015016806.2"/>
</dbReference>
<reference evidence="2" key="3">
    <citation type="submission" date="2025-09" db="UniProtKB">
        <authorList>
            <consortium name="Ensembl"/>
        </authorList>
    </citation>
    <scope>IDENTIFICATION</scope>
</reference>
<reference evidence="2 3" key="1">
    <citation type="submission" date="2019-04" db="EMBL/GenBank/DDBJ databases">
        <authorList>
            <consortium name="Wellcome Sanger Institute Data Sharing"/>
        </authorList>
    </citation>
    <scope>NUCLEOTIDE SEQUENCE [LARGE SCALE GENOMIC DNA]</scope>
</reference>
<name>A0A8C9RY67_SCLFO</name>
<proteinExistence type="predicted"/>
<dbReference type="AlphaFoldDB" id="A0A8C9RY67"/>
<evidence type="ECO:0000313" key="2">
    <source>
        <dbReference type="Ensembl" id="ENSSFOP00015026133.1"/>
    </source>
</evidence>
<accession>A0A8C9RY67</accession>
<evidence type="ECO:0000313" key="3">
    <source>
        <dbReference type="Proteomes" id="UP000694397"/>
    </source>
</evidence>
<feature type="region of interest" description="Disordered" evidence="1">
    <location>
        <begin position="31"/>
        <end position="53"/>
    </location>
</feature>
<keyword evidence="3" id="KW-1185">Reference proteome</keyword>
<protein>
    <submittedName>
        <fullName evidence="2">Uncharacterized protein</fullName>
    </submittedName>
</protein>
<reference evidence="2" key="2">
    <citation type="submission" date="2025-08" db="UniProtKB">
        <authorList>
            <consortium name="Ensembl"/>
        </authorList>
    </citation>
    <scope>IDENTIFICATION</scope>
</reference>
<dbReference type="Proteomes" id="UP000694397">
    <property type="component" value="Chromosome 15"/>
</dbReference>
<organism evidence="2 3">
    <name type="scientific">Scleropages formosus</name>
    <name type="common">Asian bonytongue</name>
    <name type="synonym">Osteoglossum formosum</name>
    <dbReference type="NCBI Taxonomy" id="113540"/>
    <lineage>
        <taxon>Eukaryota</taxon>
        <taxon>Metazoa</taxon>
        <taxon>Chordata</taxon>
        <taxon>Craniata</taxon>
        <taxon>Vertebrata</taxon>
        <taxon>Euteleostomi</taxon>
        <taxon>Actinopterygii</taxon>
        <taxon>Neopterygii</taxon>
        <taxon>Teleostei</taxon>
        <taxon>Osteoglossocephala</taxon>
        <taxon>Osteoglossomorpha</taxon>
        <taxon>Osteoglossiformes</taxon>
        <taxon>Osteoglossidae</taxon>
        <taxon>Scleropages</taxon>
    </lineage>
</organism>
<evidence type="ECO:0000256" key="1">
    <source>
        <dbReference type="SAM" id="MobiDB-lite"/>
    </source>
</evidence>